<organism evidence="5 6">
    <name type="scientific">Candidatus Thermofonsia Clade 1 bacterium</name>
    <dbReference type="NCBI Taxonomy" id="2364210"/>
    <lineage>
        <taxon>Bacteria</taxon>
        <taxon>Bacillati</taxon>
        <taxon>Chloroflexota</taxon>
        <taxon>Candidatus Thermofontia</taxon>
        <taxon>Candidatus Thermofonsia Clade 1</taxon>
    </lineage>
</organism>
<dbReference type="AlphaFoldDB" id="A0A2M8PI12"/>
<feature type="active site" description="Tele-AMP-histidine intermediate" evidence="1">
    <location>
        <position position="102"/>
    </location>
</feature>
<evidence type="ECO:0000259" key="4">
    <source>
        <dbReference type="PROSITE" id="PS51084"/>
    </source>
</evidence>
<reference evidence="5 6" key="1">
    <citation type="submission" date="2017-11" db="EMBL/GenBank/DDBJ databases">
        <title>Evolution of Phototrophy in the Chloroflexi Phylum Driven by Horizontal Gene Transfer.</title>
        <authorList>
            <person name="Ward L.M."/>
            <person name="Hemp J."/>
            <person name="Shih P.M."/>
            <person name="Mcglynn S.E."/>
            <person name="Fischer W."/>
        </authorList>
    </citation>
    <scope>NUCLEOTIDE SEQUENCE [LARGE SCALE GENOMIC DNA]</scope>
    <source>
        <strain evidence="5">JP3_13</strain>
    </source>
</reference>
<dbReference type="CDD" id="cd01276">
    <property type="entry name" value="PKCI_related"/>
    <property type="match status" value="1"/>
</dbReference>
<dbReference type="SUPFAM" id="SSF54197">
    <property type="entry name" value="HIT-like"/>
    <property type="match status" value="1"/>
</dbReference>
<protein>
    <submittedName>
        <fullName evidence="5">Histidine triad nucleotide-binding protein</fullName>
    </submittedName>
</protein>
<evidence type="ECO:0000313" key="5">
    <source>
        <dbReference type="EMBL" id="PJF37189.1"/>
    </source>
</evidence>
<evidence type="ECO:0000256" key="1">
    <source>
        <dbReference type="PIRSR" id="PIRSR601310-1"/>
    </source>
</evidence>
<dbReference type="PROSITE" id="PS51084">
    <property type="entry name" value="HIT_2"/>
    <property type="match status" value="1"/>
</dbReference>
<gene>
    <name evidence="5" type="ORF">CUN49_01635</name>
</gene>
<dbReference type="InterPro" id="IPR036265">
    <property type="entry name" value="HIT-like_sf"/>
</dbReference>
<name>A0A2M8PI12_9CHLR</name>
<accession>A0A2M8PI12</accession>
<dbReference type="Proteomes" id="UP000229681">
    <property type="component" value="Unassembled WGS sequence"/>
</dbReference>
<proteinExistence type="predicted"/>
<dbReference type="InterPro" id="IPR011146">
    <property type="entry name" value="HIT-like"/>
</dbReference>
<dbReference type="PANTHER" id="PTHR23089">
    <property type="entry name" value="HISTIDINE TRIAD HIT PROTEIN"/>
    <property type="match status" value="1"/>
</dbReference>
<feature type="domain" description="HIT" evidence="4">
    <location>
        <begin position="7"/>
        <end position="115"/>
    </location>
</feature>
<dbReference type="GO" id="GO:0003824">
    <property type="term" value="F:catalytic activity"/>
    <property type="evidence" value="ECO:0007669"/>
    <property type="project" value="InterPro"/>
</dbReference>
<dbReference type="PRINTS" id="PR00332">
    <property type="entry name" value="HISTRIAD"/>
</dbReference>
<dbReference type="InterPro" id="IPR001310">
    <property type="entry name" value="Histidine_triad_HIT"/>
</dbReference>
<evidence type="ECO:0000256" key="2">
    <source>
        <dbReference type="PIRSR" id="PIRSR601310-3"/>
    </source>
</evidence>
<dbReference type="EMBL" id="PGTM01000011">
    <property type="protein sequence ID" value="PJF37189.1"/>
    <property type="molecule type" value="Genomic_DNA"/>
</dbReference>
<dbReference type="Gene3D" id="3.30.428.10">
    <property type="entry name" value="HIT-like"/>
    <property type="match status" value="1"/>
</dbReference>
<evidence type="ECO:0000313" key="6">
    <source>
        <dbReference type="Proteomes" id="UP000229681"/>
    </source>
</evidence>
<sequence length="115" mass="12605">MQHSDCIFCQIIRGEAPATMLYQDERAVAFRDIAPIAPVHVLIVPRLHIASAAEVTAEHAPLIGHLIAIAAHIARQQGIAERGYRLVTNVGREGGQVIFHLHWHLIGGRQLRGIG</sequence>
<dbReference type="Pfam" id="PF01230">
    <property type="entry name" value="HIT"/>
    <property type="match status" value="1"/>
</dbReference>
<comment type="caution">
    <text evidence="5">The sequence shown here is derived from an EMBL/GenBank/DDBJ whole genome shotgun (WGS) entry which is preliminary data.</text>
</comment>
<evidence type="ECO:0000256" key="3">
    <source>
        <dbReference type="PROSITE-ProRule" id="PRU00464"/>
    </source>
</evidence>
<feature type="short sequence motif" description="Histidine triad motif" evidence="2 3">
    <location>
        <begin position="100"/>
        <end position="104"/>
    </location>
</feature>